<organism evidence="2 3">
    <name type="scientific">Leifsonia aquatica ATCC 14665</name>
    <dbReference type="NCBI Taxonomy" id="1358026"/>
    <lineage>
        <taxon>Bacteria</taxon>
        <taxon>Bacillati</taxon>
        <taxon>Actinomycetota</taxon>
        <taxon>Actinomycetes</taxon>
        <taxon>Micrococcales</taxon>
        <taxon>Microbacteriaceae</taxon>
        <taxon>Leifsonia</taxon>
    </lineage>
</organism>
<gene>
    <name evidence="2" type="ORF">N136_02848</name>
</gene>
<reference evidence="2 3" key="1">
    <citation type="submission" date="2013-08" db="EMBL/GenBank/DDBJ databases">
        <authorList>
            <person name="Weinstock G."/>
            <person name="Sodergren E."/>
            <person name="Wylie T."/>
            <person name="Fulton L."/>
            <person name="Fulton R."/>
            <person name="Fronick C."/>
            <person name="O'Laughlin M."/>
            <person name="Godfrey J."/>
            <person name="Miner T."/>
            <person name="Herter B."/>
            <person name="Appelbaum E."/>
            <person name="Cordes M."/>
            <person name="Lek S."/>
            <person name="Wollam A."/>
            <person name="Pepin K.H."/>
            <person name="Palsikar V.B."/>
            <person name="Mitreva M."/>
            <person name="Wilson R.K."/>
        </authorList>
    </citation>
    <scope>NUCLEOTIDE SEQUENCE [LARGE SCALE GENOMIC DNA]</scope>
    <source>
        <strain evidence="2 3">ATCC 14665</strain>
    </source>
</reference>
<feature type="region of interest" description="Disordered" evidence="1">
    <location>
        <begin position="1"/>
        <end position="30"/>
    </location>
</feature>
<protein>
    <submittedName>
        <fullName evidence="2">Uncharacterized protein</fullName>
    </submittedName>
</protein>
<dbReference type="EMBL" id="AWVQ01000377">
    <property type="protein sequence ID" value="ERK70808.1"/>
    <property type="molecule type" value="Genomic_DNA"/>
</dbReference>
<comment type="caution">
    <text evidence="2">The sequence shown here is derived from an EMBL/GenBank/DDBJ whole genome shotgun (WGS) entry which is preliminary data.</text>
</comment>
<proteinExistence type="predicted"/>
<dbReference type="AlphaFoldDB" id="U2SZX7"/>
<feature type="compositionally biased region" description="Acidic residues" evidence="1">
    <location>
        <begin position="1"/>
        <end position="26"/>
    </location>
</feature>
<dbReference type="HOGENOM" id="CLU_2954932_0_0_11"/>
<sequence length="59" mass="6572">MAEDDGVVIDEPEEEVEDDPVPEPDEQPVRARARAATVPATASEILEVRIVRLLRAFMQ</sequence>
<dbReference type="Proteomes" id="UP000016605">
    <property type="component" value="Unassembled WGS sequence"/>
</dbReference>
<name>U2SZX7_LEIAQ</name>
<accession>U2SZX7</accession>
<evidence type="ECO:0000256" key="1">
    <source>
        <dbReference type="SAM" id="MobiDB-lite"/>
    </source>
</evidence>
<evidence type="ECO:0000313" key="3">
    <source>
        <dbReference type="Proteomes" id="UP000016605"/>
    </source>
</evidence>
<evidence type="ECO:0000313" key="2">
    <source>
        <dbReference type="EMBL" id="ERK70808.1"/>
    </source>
</evidence>